<keyword evidence="2" id="KW-0315">Glutamine amidotransferase</keyword>
<dbReference type="PANTHER" id="PTHR42695">
    <property type="entry name" value="GLUTAMINE AMIDOTRANSFERASE YLR126C-RELATED"/>
    <property type="match status" value="1"/>
</dbReference>
<keyword evidence="3" id="KW-1185">Reference proteome</keyword>
<dbReference type="EMBL" id="CP006842">
    <property type="protein sequence ID" value="AHW62883.1"/>
    <property type="molecule type" value="Genomic_DNA"/>
</dbReference>
<sequence>MADNDLSTIVLRHVSFEDAGSWDDLLQPSYVDVGVDFPPGPLEADLLVVMGGPVNAEDGDYPYLADEIELIRSRHAAGRPVLGVCLGAQLLALALGGRVIPSAGPMQIGWSPVTLTDAGASGPLRALEDRPVLHWHGDRVELPVGAAAAAAGVQRLAYDDDTPVQAFRSNHALGLQFHPEIDPEAFEKWLIGHHTDLERYDVDVDGLRAQTAELAPRLVGPSRKMVVDWVRSVGLID</sequence>
<evidence type="ECO:0000313" key="3">
    <source>
        <dbReference type="Proteomes" id="UP000023703"/>
    </source>
</evidence>
<evidence type="ECO:0000259" key="1">
    <source>
        <dbReference type="Pfam" id="PF00117"/>
    </source>
</evidence>
<dbReference type="PANTHER" id="PTHR42695:SF5">
    <property type="entry name" value="GLUTAMINE AMIDOTRANSFERASE YLR126C-RELATED"/>
    <property type="match status" value="1"/>
</dbReference>
<dbReference type="PROSITE" id="PS51273">
    <property type="entry name" value="GATASE_TYPE_1"/>
    <property type="match status" value="1"/>
</dbReference>
<dbReference type="GO" id="GO:0016740">
    <property type="term" value="F:transferase activity"/>
    <property type="evidence" value="ECO:0007669"/>
    <property type="project" value="UniProtKB-KW"/>
</dbReference>
<feature type="domain" description="Glutamine amidotransferase" evidence="1">
    <location>
        <begin position="43"/>
        <end position="187"/>
    </location>
</feature>
<dbReference type="GO" id="GO:0005829">
    <property type="term" value="C:cytosol"/>
    <property type="evidence" value="ECO:0007669"/>
    <property type="project" value="TreeGrafter"/>
</dbReference>
<gene>
    <name evidence="2" type="ORF">CGLY_02175</name>
</gene>
<keyword evidence="2" id="KW-0808">Transferase</keyword>
<reference evidence="2 3" key="1">
    <citation type="journal article" date="2015" name="Int. J. Syst. Evol. Microbiol.">
        <title>Revisiting Corynebacterium glyciniphilum (ex Kubota et al., 1972) sp. nov., nom. rev., isolated from putrefied banana.</title>
        <authorList>
            <person name="Al-Dilaimi A."/>
            <person name="Bednarz H."/>
            <person name="Lomker A."/>
            <person name="Niehaus K."/>
            <person name="Kalinowski J."/>
            <person name="Ruckert C."/>
        </authorList>
    </citation>
    <scope>NUCLEOTIDE SEQUENCE [LARGE SCALE GENOMIC DNA]</scope>
    <source>
        <strain evidence="2">AJ 3170</strain>
    </source>
</reference>
<organism evidence="2 3">
    <name type="scientific">Corynebacterium glyciniphilum AJ 3170</name>
    <dbReference type="NCBI Taxonomy" id="1404245"/>
    <lineage>
        <taxon>Bacteria</taxon>
        <taxon>Bacillati</taxon>
        <taxon>Actinomycetota</taxon>
        <taxon>Actinomycetes</taxon>
        <taxon>Mycobacteriales</taxon>
        <taxon>Corynebacteriaceae</taxon>
        <taxon>Corynebacterium</taxon>
    </lineage>
</organism>
<dbReference type="KEGG" id="cgy:CGLY_02175"/>
<dbReference type="CDD" id="cd01741">
    <property type="entry name" value="GATase1_1"/>
    <property type="match status" value="1"/>
</dbReference>
<dbReference type="OrthoDB" id="5196541at2"/>
<name>X5DIK6_9CORY</name>
<dbReference type="Gene3D" id="3.40.50.880">
    <property type="match status" value="1"/>
</dbReference>
<dbReference type="eggNOG" id="COG0518">
    <property type="taxonomic scope" value="Bacteria"/>
</dbReference>
<dbReference type="PRINTS" id="PR00096">
    <property type="entry name" value="GATASE"/>
</dbReference>
<keyword evidence="2" id="KW-0436">Ligase</keyword>
<dbReference type="Pfam" id="PF00117">
    <property type="entry name" value="GATase"/>
    <property type="match status" value="1"/>
</dbReference>
<dbReference type="HOGENOM" id="CLU_054974_3_1_11"/>
<protein>
    <submittedName>
        <fullName evidence="2">Glutamine amidotransferase</fullName>
        <ecNumber evidence="2">6.3.5.2</ecNumber>
    </submittedName>
</protein>
<dbReference type="GO" id="GO:0003922">
    <property type="term" value="F:GMP synthase (glutamine-hydrolyzing) activity"/>
    <property type="evidence" value="ECO:0007669"/>
    <property type="project" value="UniProtKB-EC"/>
</dbReference>
<dbReference type="STRING" id="1404245.CGLY_02175"/>
<dbReference type="RefSeq" id="WP_038545759.1">
    <property type="nucleotide sequence ID" value="NZ_CP006842.1"/>
</dbReference>
<dbReference type="SUPFAM" id="SSF52317">
    <property type="entry name" value="Class I glutamine amidotransferase-like"/>
    <property type="match status" value="1"/>
</dbReference>
<dbReference type="EC" id="6.3.5.2" evidence="2"/>
<proteinExistence type="predicted"/>
<dbReference type="InterPro" id="IPR044992">
    <property type="entry name" value="ChyE-like"/>
</dbReference>
<dbReference type="Proteomes" id="UP000023703">
    <property type="component" value="Chromosome"/>
</dbReference>
<dbReference type="InterPro" id="IPR029062">
    <property type="entry name" value="Class_I_gatase-like"/>
</dbReference>
<dbReference type="InterPro" id="IPR017926">
    <property type="entry name" value="GATASE"/>
</dbReference>
<dbReference type="AlphaFoldDB" id="X5DIK6"/>
<accession>X5DIK6</accession>
<evidence type="ECO:0000313" key="2">
    <source>
        <dbReference type="EMBL" id="AHW62883.1"/>
    </source>
</evidence>